<evidence type="ECO:0000313" key="5">
    <source>
        <dbReference type="EMBL" id="SHN79672.1"/>
    </source>
</evidence>
<dbReference type="GO" id="GO:0003677">
    <property type="term" value="F:DNA binding"/>
    <property type="evidence" value="ECO:0007669"/>
    <property type="project" value="UniProtKB-KW"/>
</dbReference>
<dbReference type="GO" id="GO:0003700">
    <property type="term" value="F:DNA-binding transcription factor activity"/>
    <property type="evidence" value="ECO:0007669"/>
    <property type="project" value="TreeGrafter"/>
</dbReference>
<dbReference type="AlphaFoldDB" id="A0A1M7U9D0"/>
<keyword evidence="6" id="KW-1185">Reference proteome</keyword>
<accession>A0A1M7U9D0</accession>
<dbReference type="EMBL" id="FRDN01000010">
    <property type="protein sequence ID" value="SHN79672.1"/>
    <property type="molecule type" value="Genomic_DNA"/>
</dbReference>
<dbReference type="InterPro" id="IPR036390">
    <property type="entry name" value="WH_DNA-bd_sf"/>
</dbReference>
<gene>
    <name evidence="5" type="ORF">SAMN02745215_03249</name>
</gene>
<name>A0A1M7U9D0_9FIRM</name>
<dbReference type="SUPFAM" id="SSF46785">
    <property type="entry name" value="Winged helix' DNA-binding domain"/>
    <property type="match status" value="1"/>
</dbReference>
<protein>
    <submittedName>
        <fullName evidence="5">Transcriptional regulator, Crp/Fnr family</fullName>
    </submittedName>
</protein>
<dbReference type="InterPro" id="IPR014710">
    <property type="entry name" value="RmlC-like_jellyroll"/>
</dbReference>
<dbReference type="InterPro" id="IPR036388">
    <property type="entry name" value="WH-like_DNA-bd_sf"/>
</dbReference>
<dbReference type="SUPFAM" id="SSF51206">
    <property type="entry name" value="cAMP-binding domain-like"/>
    <property type="match status" value="1"/>
</dbReference>
<dbReference type="InterPro" id="IPR018490">
    <property type="entry name" value="cNMP-bd_dom_sf"/>
</dbReference>
<evidence type="ECO:0000256" key="1">
    <source>
        <dbReference type="ARBA" id="ARBA00023015"/>
    </source>
</evidence>
<sequence>MSNNNFFFDQNTWRELLKLGTLRKYRTDEIIFLQDQPSSGLVCLKEGKLKTCMLFPNGKEKILSILDVPYILEEMPIFDGGVYTCSAIAMAPTEIVFVSKEKTLDFLKSNPDLYRVALRVMAKKMRWMHIQANDMLFSIPERLAYLLLNYSDYGIFPNKQKDVKLIITHDELACLLGTTRPLITKYLNEFYRLELIDKGEGYIIIKDFEGLKKLGKADYIR</sequence>
<dbReference type="InterPro" id="IPR012318">
    <property type="entry name" value="HTH_CRP"/>
</dbReference>
<dbReference type="Pfam" id="PF00027">
    <property type="entry name" value="cNMP_binding"/>
    <property type="match status" value="1"/>
</dbReference>
<evidence type="ECO:0000259" key="4">
    <source>
        <dbReference type="PROSITE" id="PS50042"/>
    </source>
</evidence>
<keyword evidence="1" id="KW-0805">Transcription regulation</keyword>
<dbReference type="Gene3D" id="2.60.120.10">
    <property type="entry name" value="Jelly Rolls"/>
    <property type="match status" value="1"/>
</dbReference>
<proteinExistence type="predicted"/>
<dbReference type="STRING" id="1121395.SAMN02745215_03249"/>
<evidence type="ECO:0000313" key="6">
    <source>
        <dbReference type="Proteomes" id="UP000184010"/>
    </source>
</evidence>
<keyword evidence="3" id="KW-0804">Transcription</keyword>
<dbReference type="InterPro" id="IPR000595">
    <property type="entry name" value="cNMP-bd_dom"/>
</dbReference>
<dbReference type="Proteomes" id="UP000184010">
    <property type="component" value="Unassembled WGS sequence"/>
</dbReference>
<dbReference type="Pfam" id="PF13545">
    <property type="entry name" value="HTH_Crp_2"/>
    <property type="match status" value="1"/>
</dbReference>
<evidence type="ECO:0000256" key="3">
    <source>
        <dbReference type="ARBA" id="ARBA00023163"/>
    </source>
</evidence>
<dbReference type="GO" id="GO:0005829">
    <property type="term" value="C:cytosol"/>
    <property type="evidence" value="ECO:0007669"/>
    <property type="project" value="TreeGrafter"/>
</dbReference>
<dbReference type="SMART" id="SM00100">
    <property type="entry name" value="cNMP"/>
    <property type="match status" value="1"/>
</dbReference>
<dbReference type="PANTHER" id="PTHR24567:SF74">
    <property type="entry name" value="HTH-TYPE TRANSCRIPTIONAL REGULATOR ARCR"/>
    <property type="match status" value="1"/>
</dbReference>
<feature type="domain" description="Cyclic nucleotide-binding" evidence="4">
    <location>
        <begin position="8"/>
        <end position="124"/>
    </location>
</feature>
<reference evidence="6" key="1">
    <citation type="submission" date="2016-12" db="EMBL/GenBank/DDBJ databases">
        <authorList>
            <person name="Varghese N."/>
            <person name="Submissions S."/>
        </authorList>
    </citation>
    <scope>NUCLEOTIDE SEQUENCE [LARGE SCALE GENOMIC DNA]</scope>
    <source>
        <strain evidence="6">DSM 11544</strain>
    </source>
</reference>
<dbReference type="InterPro" id="IPR050397">
    <property type="entry name" value="Env_Response_Regulators"/>
</dbReference>
<dbReference type="PROSITE" id="PS50042">
    <property type="entry name" value="CNMP_BINDING_3"/>
    <property type="match status" value="1"/>
</dbReference>
<dbReference type="RefSeq" id="WP_072773577.1">
    <property type="nucleotide sequence ID" value="NZ_FRDN01000010.1"/>
</dbReference>
<dbReference type="Gene3D" id="1.10.10.10">
    <property type="entry name" value="Winged helix-like DNA-binding domain superfamily/Winged helix DNA-binding domain"/>
    <property type="match status" value="1"/>
</dbReference>
<evidence type="ECO:0000256" key="2">
    <source>
        <dbReference type="ARBA" id="ARBA00023125"/>
    </source>
</evidence>
<organism evidence="5 6">
    <name type="scientific">Desulfitobacterium chlororespirans DSM 11544</name>
    <dbReference type="NCBI Taxonomy" id="1121395"/>
    <lineage>
        <taxon>Bacteria</taxon>
        <taxon>Bacillati</taxon>
        <taxon>Bacillota</taxon>
        <taxon>Clostridia</taxon>
        <taxon>Eubacteriales</taxon>
        <taxon>Desulfitobacteriaceae</taxon>
        <taxon>Desulfitobacterium</taxon>
    </lineage>
</organism>
<dbReference type="CDD" id="cd00038">
    <property type="entry name" value="CAP_ED"/>
    <property type="match status" value="1"/>
</dbReference>
<dbReference type="PANTHER" id="PTHR24567">
    <property type="entry name" value="CRP FAMILY TRANSCRIPTIONAL REGULATORY PROTEIN"/>
    <property type="match status" value="1"/>
</dbReference>
<keyword evidence="2" id="KW-0238">DNA-binding</keyword>